<evidence type="ECO:0000313" key="3">
    <source>
        <dbReference type="Proteomes" id="UP000777002"/>
    </source>
</evidence>
<reference evidence="2 3" key="1">
    <citation type="journal article" date="2021" name="Sci. Rep.">
        <title>The distribution of antibiotic resistance genes in chicken gut microbiota commensals.</title>
        <authorList>
            <person name="Juricova H."/>
            <person name="Matiasovicova J."/>
            <person name="Kubasova T."/>
            <person name="Cejkova D."/>
            <person name="Rychlik I."/>
        </authorList>
    </citation>
    <scope>NUCLEOTIDE SEQUENCE [LARGE SCALE GENOMIC DNA]</scope>
    <source>
        <strain evidence="2 3">An562</strain>
    </source>
</reference>
<gene>
    <name evidence="2" type="ORF">H5985_08155</name>
</gene>
<dbReference type="EMBL" id="JACJKX010000017">
    <property type="protein sequence ID" value="MBM6929236.1"/>
    <property type="molecule type" value="Genomic_DNA"/>
</dbReference>
<evidence type="ECO:0000256" key="1">
    <source>
        <dbReference type="SAM" id="MobiDB-lite"/>
    </source>
</evidence>
<protein>
    <submittedName>
        <fullName evidence="2">Uncharacterized protein</fullName>
    </submittedName>
</protein>
<keyword evidence="3" id="KW-1185">Reference proteome</keyword>
<organism evidence="2 3">
    <name type="scientific">Parasutterella secunda</name>
    <dbReference type="NCBI Taxonomy" id="626947"/>
    <lineage>
        <taxon>Bacteria</taxon>
        <taxon>Pseudomonadati</taxon>
        <taxon>Pseudomonadota</taxon>
        <taxon>Betaproteobacteria</taxon>
        <taxon>Burkholderiales</taxon>
        <taxon>Sutterellaceae</taxon>
        <taxon>Parasutterella</taxon>
    </lineage>
</organism>
<accession>A0ABS2GVJ7</accession>
<dbReference type="RefSeq" id="WP_205050822.1">
    <property type="nucleotide sequence ID" value="NZ_JACJKX010000017.1"/>
</dbReference>
<evidence type="ECO:0000313" key="2">
    <source>
        <dbReference type="EMBL" id="MBM6929236.1"/>
    </source>
</evidence>
<comment type="caution">
    <text evidence="2">The sequence shown here is derived from an EMBL/GenBank/DDBJ whole genome shotgun (WGS) entry which is preliminary data.</text>
</comment>
<proteinExistence type="predicted"/>
<name>A0ABS2GVJ7_9BURK</name>
<feature type="region of interest" description="Disordered" evidence="1">
    <location>
        <begin position="43"/>
        <end position="62"/>
    </location>
</feature>
<dbReference type="Proteomes" id="UP000777002">
    <property type="component" value="Unassembled WGS sequence"/>
</dbReference>
<sequence length="233" mass="26322">MLEQSILDKIVDFFKSLGTKKASGEPIDLGRPKHDWESEEKQVQIRHDAPVNIEGEPGSKKDTVIELTKEETQPAQEPEAEKSQPAKTVVAKVRPKRTYCPEVEALRAQYVWRKLKAEKALTVQPLPEPFFFLTAGNQPVEASKLEVSFVKELLTKAAEAGIENKFTFSLSSTMSVVVKYKKKMVGRVYLHGKKHRMTFKINGKTVREDNMSLAETKKLIPIWIGQIKDSLTA</sequence>